<accession>A0A2I7RNK7</accession>
<protein>
    <submittedName>
        <fullName evidence="1">Uncharacterized protein</fullName>
    </submittedName>
</protein>
<gene>
    <name evidence="1" type="ORF">NVP1204O_04</name>
</gene>
<evidence type="ECO:0000313" key="2">
    <source>
        <dbReference type="Proteomes" id="UP000269294"/>
    </source>
</evidence>
<dbReference type="EMBL" id="MG592574">
    <property type="protein sequence ID" value="AUR95224.1"/>
    <property type="molecule type" value="Genomic_DNA"/>
</dbReference>
<reference evidence="1 2" key="1">
    <citation type="submission" date="2017-11" db="EMBL/GenBank/DDBJ databases">
        <title>A major lineage of nontailed dsDNA viruses as unrecognized killers of marine bacteria.</title>
        <authorList>
            <person name="Kauffman K.M."/>
            <person name="Hussain F.A."/>
            <person name="Yang J."/>
            <person name="Arevalo P."/>
            <person name="Brown J.M."/>
            <person name="Chang W.K."/>
            <person name="VanInsberghe D."/>
            <person name="Elsherbini J."/>
            <person name="Cutler M.B."/>
            <person name="Kelly L."/>
            <person name="Polz M.F."/>
        </authorList>
    </citation>
    <scope>NUCLEOTIDE SEQUENCE [LARGE SCALE GENOMIC DNA]</scope>
</reference>
<dbReference type="Proteomes" id="UP000269294">
    <property type="component" value="Segment"/>
</dbReference>
<organism evidence="1 2">
    <name type="scientific">Vibrio phage 1.204.O._10N.222.46.F12</name>
    <dbReference type="NCBI Taxonomy" id="1881263"/>
    <lineage>
        <taxon>Viruses</taxon>
        <taxon>Duplodnaviria</taxon>
        <taxon>Heunggongvirae</taxon>
        <taxon>Uroviricota</taxon>
        <taxon>Caudoviricetes</taxon>
        <taxon>Autographivirales</taxon>
        <taxon>Cyclitvirus</taxon>
        <taxon>Cyclitvirus cyclit</taxon>
    </lineage>
</organism>
<sequence length="122" mass="13229">MPQHRLQATTIASVGRTYTQGVSKVTGPRPYVKYLRVQNRDNQSMYFWFGRIPVDPSDPSLGVLPDDPADWDAAQTTSAETTVQTFGMEIASGDSVELGTATTTQLYSYVTTGSAVAHLLIG</sequence>
<evidence type="ECO:0000313" key="1">
    <source>
        <dbReference type="EMBL" id="AUR95224.1"/>
    </source>
</evidence>
<name>A0A2I7RNK7_9CAUD</name>
<keyword evidence="2" id="KW-1185">Reference proteome</keyword>
<proteinExistence type="predicted"/>